<name>A0ABD3AU90_9GENT</name>
<gene>
    <name evidence="1" type="ORF">ACH5RR_003240</name>
</gene>
<dbReference type="AlphaFoldDB" id="A0ABD3AU90"/>
<protein>
    <submittedName>
        <fullName evidence="1">Uncharacterized protein</fullName>
    </submittedName>
</protein>
<comment type="caution">
    <text evidence="1">The sequence shown here is derived from an EMBL/GenBank/DDBJ whole genome shotgun (WGS) entry which is preliminary data.</text>
</comment>
<accession>A0ABD3AU90</accession>
<dbReference type="Proteomes" id="UP001630127">
    <property type="component" value="Unassembled WGS sequence"/>
</dbReference>
<proteinExistence type="predicted"/>
<organism evidence="1 2">
    <name type="scientific">Cinchona calisaya</name>
    <dbReference type="NCBI Taxonomy" id="153742"/>
    <lineage>
        <taxon>Eukaryota</taxon>
        <taxon>Viridiplantae</taxon>
        <taxon>Streptophyta</taxon>
        <taxon>Embryophyta</taxon>
        <taxon>Tracheophyta</taxon>
        <taxon>Spermatophyta</taxon>
        <taxon>Magnoliopsida</taxon>
        <taxon>eudicotyledons</taxon>
        <taxon>Gunneridae</taxon>
        <taxon>Pentapetalae</taxon>
        <taxon>asterids</taxon>
        <taxon>lamiids</taxon>
        <taxon>Gentianales</taxon>
        <taxon>Rubiaceae</taxon>
        <taxon>Cinchonoideae</taxon>
        <taxon>Cinchoneae</taxon>
        <taxon>Cinchona</taxon>
    </lineage>
</organism>
<reference evidence="1 2" key="1">
    <citation type="submission" date="2024-11" db="EMBL/GenBank/DDBJ databases">
        <title>A near-complete genome assembly of Cinchona calisaya.</title>
        <authorList>
            <person name="Lian D.C."/>
            <person name="Zhao X.W."/>
            <person name="Wei L."/>
        </authorList>
    </citation>
    <scope>NUCLEOTIDE SEQUENCE [LARGE SCALE GENOMIC DNA]</scope>
    <source>
        <tissue evidence="1">Nenye</tissue>
    </source>
</reference>
<dbReference type="EMBL" id="JBJUIK010000002">
    <property type="protein sequence ID" value="KAL3534779.1"/>
    <property type="molecule type" value="Genomic_DNA"/>
</dbReference>
<evidence type="ECO:0000313" key="2">
    <source>
        <dbReference type="Proteomes" id="UP001630127"/>
    </source>
</evidence>
<sequence>MKGKRGVEDHGPKHFGTHLHSGLRKFLLGSRTTVSLPVALPNWDHVPYCGSEYLKFSQHFGTWVLKFPSLIWDCGLTSRELTWFETALLTTVPNP</sequence>
<evidence type="ECO:0000313" key="1">
    <source>
        <dbReference type="EMBL" id="KAL3534779.1"/>
    </source>
</evidence>
<keyword evidence="2" id="KW-1185">Reference proteome</keyword>